<evidence type="ECO:0000313" key="2">
    <source>
        <dbReference type="EMBL" id="MFD1657490.1"/>
    </source>
</evidence>
<feature type="compositionally biased region" description="Basic and acidic residues" evidence="1">
    <location>
        <begin position="225"/>
        <end position="239"/>
    </location>
</feature>
<accession>A0ABW4IMT2</accession>
<evidence type="ECO:0000313" key="3">
    <source>
        <dbReference type="Proteomes" id="UP001597261"/>
    </source>
</evidence>
<evidence type="ECO:0000256" key="1">
    <source>
        <dbReference type="SAM" id="MobiDB-lite"/>
    </source>
</evidence>
<gene>
    <name evidence="2" type="ORF">ACFSL4_04400</name>
</gene>
<protein>
    <recommendedName>
        <fullName evidence="4">4Fe-4S ferredoxin-type domain-containing protein</fullName>
    </recommendedName>
</protein>
<sequence length="239" mass="25863">MSGDIPFGGSEASLTTEVLREILAGGADPFARLTSDEGAVDVFGFDPELTDDWLLPLLRPLCEKYFQADVEGIEQCGPTVARGLGKPFEERCRLQRFGRGGFAAVALRSRRPMVPCSIVGAEEIYPVIGTSPTPARMLKLPYFPITPPFRCRGCWGCSRCPPAVVGRCTSELRPDAVVRHEAAHRWYSPSRPPPGGGQVGAHLLAGLLRHASSARGAGSAVLAEPRTERPERRKGPAWM</sequence>
<reference evidence="3" key="1">
    <citation type="journal article" date="2019" name="Int. J. Syst. Evol. Microbiol.">
        <title>The Global Catalogue of Microorganisms (GCM) 10K type strain sequencing project: providing services to taxonomists for standard genome sequencing and annotation.</title>
        <authorList>
            <consortium name="The Broad Institute Genomics Platform"/>
            <consortium name="The Broad Institute Genome Sequencing Center for Infectious Disease"/>
            <person name="Wu L."/>
            <person name="Ma J."/>
        </authorList>
    </citation>
    <scope>NUCLEOTIDE SEQUENCE [LARGE SCALE GENOMIC DNA]</scope>
    <source>
        <strain evidence="3">CGMCC 1.12470</strain>
    </source>
</reference>
<feature type="region of interest" description="Disordered" evidence="1">
    <location>
        <begin position="216"/>
        <end position="239"/>
    </location>
</feature>
<name>A0ABW4IMT2_9ACTN</name>
<comment type="caution">
    <text evidence="2">The sequence shown here is derived from an EMBL/GenBank/DDBJ whole genome shotgun (WGS) entry which is preliminary data.</text>
</comment>
<dbReference type="EMBL" id="JBHUDX010000011">
    <property type="protein sequence ID" value="MFD1657490.1"/>
    <property type="molecule type" value="Genomic_DNA"/>
</dbReference>
<evidence type="ECO:0008006" key="4">
    <source>
        <dbReference type="Google" id="ProtNLM"/>
    </source>
</evidence>
<organism evidence="2 3">
    <name type="scientific">Streptomyces caeni</name>
    <dbReference type="NCBI Taxonomy" id="2307231"/>
    <lineage>
        <taxon>Bacteria</taxon>
        <taxon>Bacillati</taxon>
        <taxon>Actinomycetota</taxon>
        <taxon>Actinomycetes</taxon>
        <taxon>Kitasatosporales</taxon>
        <taxon>Streptomycetaceae</taxon>
        <taxon>Streptomyces</taxon>
    </lineage>
</organism>
<keyword evidence="3" id="KW-1185">Reference proteome</keyword>
<proteinExistence type="predicted"/>
<dbReference type="Proteomes" id="UP001597261">
    <property type="component" value="Unassembled WGS sequence"/>
</dbReference>